<name>A0ABT8BY69_9VIBR</name>
<feature type="region of interest" description="Disordered" evidence="1">
    <location>
        <begin position="77"/>
        <end position="100"/>
    </location>
</feature>
<protein>
    <submittedName>
        <fullName evidence="2">Uncharacterized protein</fullName>
    </submittedName>
</protein>
<evidence type="ECO:0000313" key="2">
    <source>
        <dbReference type="EMBL" id="MDN3611973.1"/>
    </source>
</evidence>
<keyword evidence="3" id="KW-1185">Reference proteome</keyword>
<evidence type="ECO:0000313" key="3">
    <source>
        <dbReference type="Proteomes" id="UP001238540"/>
    </source>
</evidence>
<reference evidence="3" key="1">
    <citation type="journal article" date="2019" name="Int. J. Syst. Evol. Microbiol.">
        <title>The Global Catalogue of Microorganisms (GCM) 10K type strain sequencing project: providing services to taxonomists for standard genome sequencing and annotation.</title>
        <authorList>
            <consortium name="The Broad Institute Genomics Platform"/>
            <consortium name="The Broad Institute Genome Sequencing Center for Infectious Disease"/>
            <person name="Wu L."/>
            <person name="Ma J."/>
        </authorList>
    </citation>
    <scope>NUCLEOTIDE SEQUENCE [LARGE SCALE GENOMIC DNA]</scope>
    <source>
        <strain evidence="3">CECT 7398</strain>
    </source>
</reference>
<dbReference type="EMBL" id="JAUFQC010000027">
    <property type="protein sequence ID" value="MDN3611973.1"/>
    <property type="molecule type" value="Genomic_DNA"/>
</dbReference>
<dbReference type="Proteomes" id="UP001238540">
    <property type="component" value="Unassembled WGS sequence"/>
</dbReference>
<organism evidence="2 3">
    <name type="scientific">Vibrio ostreicida</name>
    <dbReference type="NCBI Taxonomy" id="526588"/>
    <lineage>
        <taxon>Bacteria</taxon>
        <taxon>Pseudomonadati</taxon>
        <taxon>Pseudomonadota</taxon>
        <taxon>Gammaproteobacteria</taxon>
        <taxon>Vibrionales</taxon>
        <taxon>Vibrionaceae</taxon>
        <taxon>Vibrio</taxon>
    </lineage>
</organism>
<accession>A0ABT8BY69</accession>
<sequence>MRTRHKKVDISACTSLESHTLFKVIVARRQITNDITTKLPTSEQQSKVATERNETGVAIRRPRMGFCTRPLIRSRPSVYHQHHRGSQGSAAVYTKGHRSR</sequence>
<dbReference type="RefSeq" id="WP_290313284.1">
    <property type="nucleotide sequence ID" value="NZ_JAUFQC010000027.1"/>
</dbReference>
<comment type="caution">
    <text evidence="2">The sequence shown here is derived from an EMBL/GenBank/DDBJ whole genome shotgun (WGS) entry which is preliminary data.</text>
</comment>
<gene>
    <name evidence="2" type="ORF">QWZ16_20490</name>
</gene>
<evidence type="ECO:0000256" key="1">
    <source>
        <dbReference type="SAM" id="MobiDB-lite"/>
    </source>
</evidence>
<proteinExistence type="predicted"/>